<keyword evidence="1 2" id="KW-0732">Signal</keyword>
<dbReference type="Proteomes" id="UP000006443">
    <property type="component" value="Unassembled WGS sequence"/>
</dbReference>
<dbReference type="OrthoDB" id="9814800at2"/>
<accession>C0GHS4</accession>
<organism evidence="5 6">
    <name type="scientific">Dethiobacter alkaliphilus AHT 1</name>
    <dbReference type="NCBI Taxonomy" id="555088"/>
    <lineage>
        <taxon>Bacteria</taxon>
        <taxon>Bacillati</taxon>
        <taxon>Bacillota</taxon>
        <taxon>Dethiobacteria</taxon>
        <taxon>Dethiobacterales</taxon>
        <taxon>Dethiobacteraceae</taxon>
        <taxon>Dethiobacter</taxon>
    </lineage>
</organism>
<dbReference type="InterPro" id="IPR010177">
    <property type="entry name" value="Paired_CXXCH_1"/>
</dbReference>
<dbReference type="PANTHER" id="PTHR35038:SF8">
    <property type="entry name" value="C-TYPE POLYHEME CYTOCHROME OMCC"/>
    <property type="match status" value="1"/>
</dbReference>
<dbReference type="eggNOG" id="COG3303">
    <property type="taxonomic scope" value="Bacteria"/>
</dbReference>
<evidence type="ECO:0000256" key="1">
    <source>
        <dbReference type="ARBA" id="ARBA00022729"/>
    </source>
</evidence>
<dbReference type="Pfam" id="PF09699">
    <property type="entry name" value="Paired_CXXCH_1"/>
    <property type="match status" value="1"/>
</dbReference>
<gene>
    <name evidence="5" type="ORF">DealDRAFT_2033</name>
</gene>
<proteinExistence type="predicted"/>
<dbReference type="AlphaFoldDB" id="C0GHS4"/>
<evidence type="ECO:0000256" key="2">
    <source>
        <dbReference type="SAM" id="SignalP"/>
    </source>
</evidence>
<dbReference type="Gene3D" id="1.10.1130.10">
    <property type="entry name" value="Flavocytochrome C3, Chain A"/>
    <property type="match status" value="1"/>
</dbReference>
<sequence length="482" mass="53837">MSKKVLLVLVLGLVLVLAAGCGNNDANNQPNNDNDADDVSPAVAEFVGSDSCKGCHSGIYGEWEDSWHTVKALEGPYFGAENEANIYEWVRNDWDNLTTYMILDQADSNTLYVAAERTPVEEVAYVVGQVYKQRYTAYYDGGPREAFLATTEDGGISWTLNTDETVEFAGNKERAGYNFLFIETRPNETENPNKYGEHRSWQERCIACHTTGFDADAWDEAKEDFMAGEREDLKDIFVADLRVGCEACHGPGSVHNETRSAEDIINPANFTAYEDRMMTCEQCHDRNSRSMRSADANDARGFVVGQNLDDYRVQISPSWGTGSRNVSLDGKGRRGHQQNMDMRLSRFLGVGYHADQVCFDCHTPHGVGVNPDNLRLRDDVQSCTDCHDFDAAEAFDGSRGWEAGAFGAWGTEAGRGGTKQHLFNFNEDGLVYGLSPEQYTWVLKDDGDESEQDGWQAIWPWRLDELEAQGKTTFVGAEPWNQ</sequence>
<feature type="domain" description="Cytochrome c-552/4" evidence="4">
    <location>
        <begin position="197"/>
        <end position="250"/>
    </location>
</feature>
<dbReference type="InterPro" id="IPR036280">
    <property type="entry name" value="Multihaem_cyt_sf"/>
</dbReference>
<dbReference type="EMBL" id="ACJM01000010">
    <property type="protein sequence ID" value="EEG76998.1"/>
    <property type="molecule type" value="Genomic_DNA"/>
</dbReference>
<dbReference type="Pfam" id="PF13435">
    <property type="entry name" value="Cytochrome_C554"/>
    <property type="match status" value="1"/>
</dbReference>
<feature type="signal peptide" evidence="2">
    <location>
        <begin position="1"/>
        <end position="26"/>
    </location>
</feature>
<dbReference type="PANTHER" id="PTHR35038">
    <property type="entry name" value="DISSIMILATORY SULFITE REDUCTASE SIRA"/>
    <property type="match status" value="1"/>
</dbReference>
<comment type="caution">
    <text evidence="5">The sequence shown here is derived from an EMBL/GenBank/DDBJ whole genome shotgun (WGS) entry which is preliminary data.</text>
</comment>
<dbReference type="RefSeq" id="WP_008517138.1">
    <property type="nucleotide sequence ID" value="NZ_ACJM01000010.1"/>
</dbReference>
<dbReference type="InterPro" id="IPR023155">
    <property type="entry name" value="Cyt_c-552/4"/>
</dbReference>
<dbReference type="InterPro" id="IPR051829">
    <property type="entry name" value="Multiheme_Cytochr_ET"/>
</dbReference>
<name>C0GHS4_DETAL</name>
<evidence type="ECO:0000259" key="3">
    <source>
        <dbReference type="Pfam" id="PF09699"/>
    </source>
</evidence>
<feature type="domain" description="Doubled CXXCH motif" evidence="3">
    <location>
        <begin position="355"/>
        <end position="390"/>
    </location>
</feature>
<feature type="chain" id="PRO_5002898274" evidence="2">
    <location>
        <begin position="27"/>
        <end position="482"/>
    </location>
</feature>
<dbReference type="PROSITE" id="PS51257">
    <property type="entry name" value="PROKAR_LIPOPROTEIN"/>
    <property type="match status" value="1"/>
</dbReference>
<protein>
    <submittedName>
        <fullName evidence="5">Multiheme cytochrome</fullName>
    </submittedName>
</protein>
<keyword evidence="6" id="KW-1185">Reference proteome</keyword>
<evidence type="ECO:0000259" key="4">
    <source>
        <dbReference type="Pfam" id="PF13435"/>
    </source>
</evidence>
<dbReference type="SUPFAM" id="SSF48695">
    <property type="entry name" value="Multiheme cytochromes"/>
    <property type="match status" value="1"/>
</dbReference>
<reference evidence="5 6" key="1">
    <citation type="submission" date="2009-02" db="EMBL/GenBank/DDBJ databases">
        <title>Sequencing of the draft genome and assembly of Dethiobacter alkaliphilus AHT 1.</title>
        <authorList>
            <consortium name="US DOE Joint Genome Institute (JGI-PGF)"/>
            <person name="Lucas S."/>
            <person name="Copeland A."/>
            <person name="Lapidus A."/>
            <person name="Glavina del Rio T."/>
            <person name="Dalin E."/>
            <person name="Tice H."/>
            <person name="Bruce D."/>
            <person name="Goodwin L."/>
            <person name="Pitluck S."/>
            <person name="Larimer F."/>
            <person name="Land M.L."/>
            <person name="Hauser L."/>
            <person name="Muyzer G."/>
        </authorList>
    </citation>
    <scope>NUCLEOTIDE SEQUENCE [LARGE SCALE GENOMIC DNA]</scope>
    <source>
        <strain evidence="5 6">AHT 1</strain>
    </source>
</reference>
<dbReference type="STRING" id="555088.DealDRAFT_2033"/>
<evidence type="ECO:0000313" key="5">
    <source>
        <dbReference type="EMBL" id="EEG76998.1"/>
    </source>
</evidence>
<evidence type="ECO:0000313" key="6">
    <source>
        <dbReference type="Proteomes" id="UP000006443"/>
    </source>
</evidence>